<evidence type="ECO:0000313" key="3">
    <source>
        <dbReference type="Proteomes" id="UP001339883"/>
    </source>
</evidence>
<feature type="signal peptide" evidence="1">
    <location>
        <begin position="1"/>
        <end position="22"/>
    </location>
</feature>
<dbReference type="Proteomes" id="UP001339883">
    <property type="component" value="Unassembled WGS sequence"/>
</dbReference>
<dbReference type="Gene3D" id="3.40.1420.10">
    <property type="entry name" value="Inhibitor of vertebrate lysozyme"/>
    <property type="match status" value="1"/>
</dbReference>
<feature type="chain" id="PRO_5046747704" evidence="1">
    <location>
        <begin position="23"/>
        <end position="147"/>
    </location>
</feature>
<name>A0ABU6DPR8_9GAMM</name>
<reference evidence="2 3" key="1">
    <citation type="submission" date="2019-08" db="EMBL/GenBank/DDBJ databases">
        <title>Five species of Acinetobacter isolated from floral nectar and animal pollinators.</title>
        <authorList>
            <person name="Hendry T.A."/>
        </authorList>
    </citation>
    <scope>NUCLEOTIDE SEQUENCE [LARGE SCALE GENOMIC DNA]</scope>
    <source>
        <strain evidence="2 3">MD18.27</strain>
    </source>
</reference>
<keyword evidence="1" id="KW-0732">Signal</keyword>
<dbReference type="InterPro" id="IPR036501">
    <property type="entry name" value="Inhibitor_vert_lysozyme_sf"/>
</dbReference>
<sequence length="147" mass="16353">MIKKNLIALGLFTIMGVTQLNAAQPNQLLSDKVAQAEFKKISLNKALPRWTKQEGTTSATKTVNIGNKSYQIFNVCQPHNCFAEQVVVAYAPSTKETSAVYSKFNEKMGTQQLTWMTNQAEISIEVKTVLLSSLTGALENYPQKFNF</sequence>
<accession>A0ABU6DPR8</accession>
<proteinExistence type="predicted"/>
<evidence type="ECO:0000256" key="1">
    <source>
        <dbReference type="SAM" id="SignalP"/>
    </source>
</evidence>
<keyword evidence="3" id="KW-1185">Reference proteome</keyword>
<dbReference type="RefSeq" id="WP_277094471.1">
    <property type="nucleotide sequence ID" value="NZ_VTDN01000002.1"/>
</dbReference>
<protein>
    <submittedName>
        <fullName evidence="2">C-lysozyme inhibitor</fullName>
    </submittedName>
</protein>
<dbReference type="SUPFAM" id="SSF89872">
    <property type="entry name" value="Inhibitor of vertebrate lysozyme, Ivy"/>
    <property type="match status" value="1"/>
</dbReference>
<dbReference type="Pfam" id="PF08816">
    <property type="entry name" value="Ivy"/>
    <property type="match status" value="1"/>
</dbReference>
<gene>
    <name evidence="2" type="ORF">I2F25_02100</name>
</gene>
<dbReference type="EMBL" id="VTDN01000002">
    <property type="protein sequence ID" value="MEB5475860.1"/>
    <property type="molecule type" value="Genomic_DNA"/>
</dbReference>
<organism evidence="2 3">
    <name type="scientific">Acinetobacter pollinis</name>
    <dbReference type="NCBI Taxonomy" id="2605270"/>
    <lineage>
        <taxon>Bacteria</taxon>
        <taxon>Pseudomonadati</taxon>
        <taxon>Pseudomonadota</taxon>
        <taxon>Gammaproteobacteria</taxon>
        <taxon>Moraxellales</taxon>
        <taxon>Moraxellaceae</taxon>
        <taxon>Acinetobacter</taxon>
    </lineage>
</organism>
<evidence type="ECO:0000313" key="2">
    <source>
        <dbReference type="EMBL" id="MEB5475860.1"/>
    </source>
</evidence>
<comment type="caution">
    <text evidence="2">The sequence shown here is derived from an EMBL/GenBank/DDBJ whole genome shotgun (WGS) entry which is preliminary data.</text>
</comment>